<evidence type="ECO:0008006" key="3">
    <source>
        <dbReference type="Google" id="ProtNLM"/>
    </source>
</evidence>
<dbReference type="EMBL" id="ML210230">
    <property type="protein sequence ID" value="TFK22875.1"/>
    <property type="molecule type" value="Genomic_DNA"/>
</dbReference>
<dbReference type="Proteomes" id="UP000307440">
    <property type="component" value="Unassembled WGS sequence"/>
</dbReference>
<protein>
    <recommendedName>
        <fullName evidence="3">TPR-like protein</fullName>
    </recommendedName>
</protein>
<organism evidence="1 2">
    <name type="scientific">Coprinopsis marcescibilis</name>
    <name type="common">Agaric fungus</name>
    <name type="synonym">Psathyrella marcescibilis</name>
    <dbReference type="NCBI Taxonomy" id="230819"/>
    <lineage>
        <taxon>Eukaryota</taxon>
        <taxon>Fungi</taxon>
        <taxon>Dikarya</taxon>
        <taxon>Basidiomycota</taxon>
        <taxon>Agaricomycotina</taxon>
        <taxon>Agaricomycetes</taxon>
        <taxon>Agaricomycetidae</taxon>
        <taxon>Agaricales</taxon>
        <taxon>Agaricineae</taxon>
        <taxon>Psathyrellaceae</taxon>
        <taxon>Coprinopsis</taxon>
    </lineage>
</organism>
<accession>A0A5C3KRR1</accession>
<evidence type="ECO:0000313" key="2">
    <source>
        <dbReference type="Proteomes" id="UP000307440"/>
    </source>
</evidence>
<keyword evidence="2" id="KW-1185">Reference proteome</keyword>
<proteinExistence type="predicted"/>
<name>A0A5C3KRR1_COPMA</name>
<reference evidence="1 2" key="1">
    <citation type="journal article" date="2019" name="Nat. Ecol. Evol.">
        <title>Megaphylogeny resolves global patterns of mushroom evolution.</title>
        <authorList>
            <person name="Varga T."/>
            <person name="Krizsan K."/>
            <person name="Foldi C."/>
            <person name="Dima B."/>
            <person name="Sanchez-Garcia M."/>
            <person name="Sanchez-Ramirez S."/>
            <person name="Szollosi G.J."/>
            <person name="Szarkandi J.G."/>
            <person name="Papp V."/>
            <person name="Albert L."/>
            <person name="Andreopoulos W."/>
            <person name="Angelini C."/>
            <person name="Antonin V."/>
            <person name="Barry K.W."/>
            <person name="Bougher N.L."/>
            <person name="Buchanan P."/>
            <person name="Buyck B."/>
            <person name="Bense V."/>
            <person name="Catcheside P."/>
            <person name="Chovatia M."/>
            <person name="Cooper J."/>
            <person name="Damon W."/>
            <person name="Desjardin D."/>
            <person name="Finy P."/>
            <person name="Geml J."/>
            <person name="Haridas S."/>
            <person name="Hughes K."/>
            <person name="Justo A."/>
            <person name="Karasinski D."/>
            <person name="Kautmanova I."/>
            <person name="Kiss B."/>
            <person name="Kocsube S."/>
            <person name="Kotiranta H."/>
            <person name="LaButti K.M."/>
            <person name="Lechner B.E."/>
            <person name="Liimatainen K."/>
            <person name="Lipzen A."/>
            <person name="Lukacs Z."/>
            <person name="Mihaltcheva S."/>
            <person name="Morgado L.N."/>
            <person name="Niskanen T."/>
            <person name="Noordeloos M.E."/>
            <person name="Ohm R.A."/>
            <person name="Ortiz-Santana B."/>
            <person name="Ovrebo C."/>
            <person name="Racz N."/>
            <person name="Riley R."/>
            <person name="Savchenko A."/>
            <person name="Shiryaev A."/>
            <person name="Soop K."/>
            <person name="Spirin V."/>
            <person name="Szebenyi C."/>
            <person name="Tomsovsky M."/>
            <person name="Tulloss R.E."/>
            <person name="Uehling J."/>
            <person name="Grigoriev I.V."/>
            <person name="Vagvolgyi C."/>
            <person name="Papp T."/>
            <person name="Martin F.M."/>
            <person name="Miettinen O."/>
            <person name="Hibbett D.S."/>
            <person name="Nagy L.G."/>
        </authorList>
    </citation>
    <scope>NUCLEOTIDE SEQUENCE [LARGE SCALE GENOMIC DNA]</scope>
    <source>
        <strain evidence="1 2">CBS 121175</strain>
    </source>
</reference>
<evidence type="ECO:0000313" key="1">
    <source>
        <dbReference type="EMBL" id="TFK22875.1"/>
    </source>
</evidence>
<gene>
    <name evidence="1" type="ORF">FA15DRAFT_705963</name>
</gene>
<dbReference type="Gene3D" id="1.25.40.10">
    <property type="entry name" value="Tetratricopeptide repeat domain"/>
    <property type="match status" value="1"/>
</dbReference>
<dbReference type="InterPro" id="IPR011990">
    <property type="entry name" value="TPR-like_helical_dom_sf"/>
</dbReference>
<dbReference type="AlphaFoldDB" id="A0A5C3KRR1"/>
<sequence length="377" mass="42016">MGSVPDSASIKAELANSLCLALFMCDTARDISSDLARMYPKSRPYAALHAKCMRPEALITLSDPHCIGLAKKSVRVLRKLAKKDGKSEIEGARSLKVLAQAFNHHCRDWAGHHESKKVINIVRKRVAGNPGNTFWEPELALSLNALYKPDRAAEYPEYFTEATRYKPAQPRPGAHVPGQTPRGHQRVFRSGHFRVSNAGDGEELRMAKRGGEAKPYLLEAAGLYRRLLETEGANYAFAMGLARVQLSMSLILADEKRLAEAIASIEEAIHIDINMLGDEYPCNLCLCMRYHARCISDTGDNLTAWKIAREASAIYRNFITNNPSHVTTADEAICKSISLAKNVLNLKRKKDRKLAELRQPLWQDEYIGLAQLGYGLE</sequence>